<feature type="transmembrane region" description="Helical" evidence="5">
    <location>
        <begin position="12"/>
        <end position="32"/>
    </location>
</feature>
<evidence type="ECO:0000313" key="7">
    <source>
        <dbReference type="EMBL" id="KGN93981.1"/>
    </source>
</evidence>
<feature type="domain" description="Translocation and assembly module TamB C-terminal" evidence="6">
    <location>
        <begin position="1168"/>
        <end position="1562"/>
    </location>
</feature>
<dbReference type="RefSeq" id="WP_036890118.1">
    <property type="nucleotide sequence ID" value="NZ_JQJC01000021.1"/>
</dbReference>
<keyword evidence="3 5" id="KW-1133">Transmembrane helix</keyword>
<evidence type="ECO:0000256" key="3">
    <source>
        <dbReference type="ARBA" id="ARBA00022989"/>
    </source>
</evidence>
<dbReference type="GO" id="GO:0005886">
    <property type="term" value="C:plasma membrane"/>
    <property type="evidence" value="ECO:0007669"/>
    <property type="project" value="InterPro"/>
</dbReference>
<organism evidence="7 8">
    <name type="scientific">Porphyromonas crevioricanis</name>
    <dbReference type="NCBI Taxonomy" id="393921"/>
    <lineage>
        <taxon>Bacteria</taxon>
        <taxon>Pseudomonadati</taxon>
        <taxon>Bacteroidota</taxon>
        <taxon>Bacteroidia</taxon>
        <taxon>Bacteroidales</taxon>
        <taxon>Porphyromonadaceae</taxon>
        <taxon>Porphyromonas</taxon>
    </lineage>
</organism>
<accession>A0AB34PH83</accession>
<dbReference type="EMBL" id="JQJC01000021">
    <property type="protein sequence ID" value="KGN93981.1"/>
    <property type="molecule type" value="Genomic_DNA"/>
</dbReference>
<proteinExistence type="predicted"/>
<dbReference type="GO" id="GO:0009306">
    <property type="term" value="P:protein secretion"/>
    <property type="evidence" value="ECO:0007669"/>
    <property type="project" value="InterPro"/>
</dbReference>
<evidence type="ECO:0000256" key="2">
    <source>
        <dbReference type="ARBA" id="ARBA00022692"/>
    </source>
</evidence>
<dbReference type="InterPro" id="IPR007452">
    <property type="entry name" value="TamB_C"/>
</dbReference>
<dbReference type="Proteomes" id="UP000030136">
    <property type="component" value="Unassembled WGS sequence"/>
</dbReference>
<evidence type="ECO:0000256" key="4">
    <source>
        <dbReference type="ARBA" id="ARBA00023136"/>
    </source>
</evidence>
<reference evidence="7 8" key="1">
    <citation type="submission" date="2014-08" db="EMBL/GenBank/DDBJ databases">
        <title>Porphyromonas crevioricanis strain:COT-253_OH1447 Genome sequencing.</title>
        <authorList>
            <person name="Wallis C."/>
            <person name="Deusch O."/>
            <person name="O'Flynn C."/>
            <person name="Davis I."/>
            <person name="Jospin G."/>
            <person name="Darling A.E."/>
            <person name="Coil D.A."/>
            <person name="Alexiev A."/>
            <person name="Horsfall A."/>
            <person name="Kirkwood N."/>
            <person name="Harris S."/>
            <person name="Eisen J.A."/>
        </authorList>
    </citation>
    <scope>NUCLEOTIDE SEQUENCE [LARGE SCALE GENOMIC DNA]</scope>
    <source>
        <strain evidence="8">COT-253 OH1447</strain>
    </source>
</reference>
<evidence type="ECO:0000256" key="1">
    <source>
        <dbReference type="ARBA" id="ARBA00004167"/>
    </source>
</evidence>
<protein>
    <recommendedName>
        <fullName evidence="6">Translocation and assembly module TamB C-terminal domain-containing protein</fullName>
    </recommendedName>
</protein>
<evidence type="ECO:0000256" key="5">
    <source>
        <dbReference type="SAM" id="Phobius"/>
    </source>
</evidence>
<evidence type="ECO:0000259" key="6">
    <source>
        <dbReference type="Pfam" id="PF04357"/>
    </source>
</evidence>
<comment type="subcellular location">
    <subcellularLocation>
        <location evidence="1">Membrane</location>
        <topology evidence="1">Single-pass membrane protein</topology>
    </subcellularLocation>
</comment>
<keyword evidence="4 5" id="KW-0472">Membrane</keyword>
<dbReference type="Pfam" id="PF04357">
    <property type="entry name" value="TamB"/>
    <property type="match status" value="1"/>
</dbReference>
<comment type="caution">
    <text evidence="7">The sequence shown here is derived from an EMBL/GenBank/DDBJ whole genome shotgun (WGS) entry which is preliminary data.</text>
</comment>
<dbReference type="PANTHER" id="PTHR36985">
    <property type="entry name" value="TRANSLOCATION AND ASSEMBLY MODULE SUBUNIT TAMB"/>
    <property type="match status" value="1"/>
</dbReference>
<dbReference type="PANTHER" id="PTHR36985:SF1">
    <property type="entry name" value="TRANSLOCATION AND ASSEMBLY MODULE SUBUNIT TAMB"/>
    <property type="match status" value="1"/>
</dbReference>
<sequence length="1619" mass="179217">MNFFKRHYRGILVGILLAPPALVLLLAVLLYLPPIQQWATEIIERKVSEATGMDISVGKLRLGFPLSLTVQEVQAIQSNGDTMAKVGELRVDVALLPLLHKQVEVSGLGLFDASVNYTDSAGLLKLRAKVGELQTGPLALDLDEQKADLGRWLLRNTDFYFCSTDTVPDTTQTDKKPLKWVFTLSSLDIDCISARIELPFNQVYTSANIESGTISNVEGRLEDNLYTVGHARIQNAKGSYDRDLSKPKEPEVMDYGHIEVAGLDVELRDLLSQRTTLRLNLLSGSVRERSGLQIEQLKARYSMDSLGLAVRDMQLRTQHSLLSGSFEIPFDSFSAGKYKDSRVDLSASLSPKDIAHITGISLTQSVRKGQAAGYVGGNMGDEKLPDIKIVAKGRGGIDRIQVERLYVNWPGYADIRGKGEILHLQNHAKRGGQIDLNFLAHRNAQQLLAFAGPEVLQRYRLPDKTNLKATLSARGSRYAVQLQVRDEDRGLDLKGFYDLLSRKYELDAQTSSLNLMRYMPYDSIGFVDATIRAEGKDFDIFKKGTQAKLESRIDRLDYASYRFDSISIDAKLEEGALGASFASPNEGLSFGGILDVLISREEVSGGLMLKVDTIDLQTMRMTDSPLALSATLAAEFRSNLKETHTLSAILRDLRVSVGQDHLTPQEISLNLKTLPEHISAELMAGDLSVETNLNHGIDDLIKVLGHINDFVQQEISLAQMPEAYSHHSLDQLYTLLPNASVSLTMGQNNPLRDYLSYKGIYYKNASAAIFTGEQKGIEAIVDLVGFQQDTTRIDKILFLIGAGTSRVFFGPTESPLYMPAYHGSVEHLSRNGTEDLSDTVPAYPDFLDFKLLVKKQAYRSQKPFELSVGGRASLNALAVRAQMFDANKQPLHQLGMKAFVDSLGYGVHVEPYLGQLIIQKFPLTVNEGNILYLYKGAKRLKADLEFLTKDRAALRLKTGPEERKEQEIRLSIERLGLPLLHFLPGMNTLGGMMFADLRLQTENISWDDMIGTGDISINQLSFEGREVGDLAMAMFYQPRNKQSHYVTADFSYNGNTALRFDGIYNLGGVKASSIQADVKFAEFPLTIANPILGAGAARLFGTINGNLDVDGPTDKPAIGGEVFFSSAGAHVPQLGTTIYTDSTALRFDHSTIFFDNYKFYTDANRREPLSVDGYFRLFGKPAMYTDLRIKANNLQIVNSKEAKEGDLLYGKLFMSTDLSLKGAVDKLKIRGKVDVLGNTNCTYIYTDSPLKPKDRMAGLVDFVDFSDSLYRPKAEMPELSLGRLDILLNLHIDPAVQVGVDLQAGHSDYVQLTGGGDLTFSYPPYGEMSLTGRYEISGGGTARYTLPVVGAKLFNVAPTSYISWSGNVADPYINFRAMQRIRADVVEEGSEKGRKVNFDVGIIAKENLSKLKLKFDLDAPEDLNMQTAIKSMGPEERGKQAIGLMATGMYLAGGGSSSNLTFDSAISALIQSELSSMTNKLLEGSDISIGMENREGASAAPSDITYTYSFSRRFFDDRIRLMVGGKVQTGANVTNREQTFIDNVTLEYRLDRAGSRYLSLFHHRNNDSMFEGEITETGASYLIRRKLMRLSTLFEFLRRKQESASTPTKQKSAISQSEE</sequence>
<name>A0AB34PH83_9PORP</name>
<evidence type="ECO:0000313" key="8">
    <source>
        <dbReference type="Proteomes" id="UP000030136"/>
    </source>
</evidence>
<keyword evidence="2 5" id="KW-0812">Transmembrane</keyword>
<gene>
    <name evidence="7" type="ORF">HQ38_07165</name>
</gene>